<reference evidence="1" key="1">
    <citation type="submission" date="2021-02" db="EMBL/GenBank/DDBJ databases">
        <authorList>
            <consortium name="DOE Joint Genome Institute"/>
            <person name="Ahrendt S."/>
            <person name="Looney B.P."/>
            <person name="Miyauchi S."/>
            <person name="Morin E."/>
            <person name="Drula E."/>
            <person name="Courty P.E."/>
            <person name="Chicoki N."/>
            <person name="Fauchery L."/>
            <person name="Kohler A."/>
            <person name="Kuo A."/>
            <person name="Labutti K."/>
            <person name="Pangilinan J."/>
            <person name="Lipzen A."/>
            <person name="Riley R."/>
            <person name="Andreopoulos W."/>
            <person name="He G."/>
            <person name="Johnson J."/>
            <person name="Barry K.W."/>
            <person name="Grigoriev I.V."/>
            <person name="Nagy L."/>
            <person name="Hibbett D."/>
            <person name="Henrissat B."/>
            <person name="Matheny P.B."/>
            <person name="Labbe J."/>
            <person name="Martin F."/>
        </authorList>
    </citation>
    <scope>NUCLEOTIDE SEQUENCE</scope>
    <source>
        <strain evidence="1">EC-137</strain>
    </source>
</reference>
<evidence type="ECO:0000313" key="2">
    <source>
        <dbReference type="Proteomes" id="UP000814128"/>
    </source>
</evidence>
<dbReference type="EMBL" id="MU273615">
    <property type="protein sequence ID" value="KAI0030577.1"/>
    <property type="molecule type" value="Genomic_DNA"/>
</dbReference>
<reference evidence="1" key="2">
    <citation type="journal article" date="2022" name="New Phytol.">
        <title>Evolutionary transition to the ectomycorrhizal habit in the genomes of a hyperdiverse lineage of mushroom-forming fungi.</title>
        <authorList>
            <person name="Looney B."/>
            <person name="Miyauchi S."/>
            <person name="Morin E."/>
            <person name="Drula E."/>
            <person name="Courty P.E."/>
            <person name="Kohler A."/>
            <person name="Kuo A."/>
            <person name="LaButti K."/>
            <person name="Pangilinan J."/>
            <person name="Lipzen A."/>
            <person name="Riley R."/>
            <person name="Andreopoulos W."/>
            <person name="He G."/>
            <person name="Johnson J."/>
            <person name="Nolan M."/>
            <person name="Tritt A."/>
            <person name="Barry K.W."/>
            <person name="Grigoriev I.V."/>
            <person name="Nagy L.G."/>
            <person name="Hibbett D."/>
            <person name="Henrissat B."/>
            <person name="Matheny P.B."/>
            <person name="Labbe J."/>
            <person name="Martin F.M."/>
        </authorList>
    </citation>
    <scope>NUCLEOTIDE SEQUENCE</scope>
    <source>
        <strain evidence="1">EC-137</strain>
    </source>
</reference>
<sequence length="565" mass="61752">MSNPEDSLCYPSVGSTNLDLIFMAAHTAIVWVARRRGQAPSSQVCPGLFFRALPEISHAWSDEGSLSNLSFRGDLWLSYVASEPDLRMQHPNGIGMLSMFCPGRSFRQTPSSSRTQPRSHALIIGINYDSEVFPVDRGIRKLSGCRTDAEKVRKLLLDTYGWKPEEIRMMLDLRENRCKSSFPTANNLRMAFAECTREMVAGDVLVLYCHSVQKKSLEKSNGAQEEEDGLDEYIVPADLEDICDNVRTASVLLFGPLVMLYLQELREKLVLPMLSCPGTRLTAFYRGTLRASHMASALGSSFVMLLQISLSACLDGQFAQEKNGSGVMTNFVSSSGGIAPRSRQKISEEDRALAESCAKYGFRGSGQQSQYAMVTSQGALVADGAIGGSLLSGTTVWPFFGQNPGSIAIHQKATRTGSPSPSDSRTKPTGHFSLLGSVHTIYGVICVGGDGDLFRTPGGKRTPTGFQHCDDRREIGPVIRRLLVQAIDHDTLNVYAFAVVNIARTICEERHSGRVTSTVLGVLFVHVARHVHSVVSRSSEPLDGLSVGKEKEGKAAPEQRHIFLD</sequence>
<gene>
    <name evidence="1" type="ORF">K488DRAFT_72089</name>
</gene>
<dbReference type="Proteomes" id="UP000814128">
    <property type="component" value="Unassembled WGS sequence"/>
</dbReference>
<keyword evidence="2" id="KW-1185">Reference proteome</keyword>
<comment type="caution">
    <text evidence="1">The sequence shown here is derived from an EMBL/GenBank/DDBJ whole genome shotgun (WGS) entry which is preliminary data.</text>
</comment>
<protein>
    <submittedName>
        <fullName evidence="1">Uncharacterized protein</fullName>
    </submittedName>
</protein>
<proteinExistence type="predicted"/>
<accession>A0ACB8QFY6</accession>
<name>A0ACB8QFY6_9AGAM</name>
<organism evidence="1 2">
    <name type="scientific">Vararia minispora EC-137</name>
    <dbReference type="NCBI Taxonomy" id="1314806"/>
    <lineage>
        <taxon>Eukaryota</taxon>
        <taxon>Fungi</taxon>
        <taxon>Dikarya</taxon>
        <taxon>Basidiomycota</taxon>
        <taxon>Agaricomycotina</taxon>
        <taxon>Agaricomycetes</taxon>
        <taxon>Russulales</taxon>
        <taxon>Lachnocladiaceae</taxon>
        <taxon>Vararia</taxon>
    </lineage>
</organism>
<evidence type="ECO:0000313" key="1">
    <source>
        <dbReference type="EMBL" id="KAI0030577.1"/>
    </source>
</evidence>